<protein>
    <submittedName>
        <fullName evidence="1">Uncharacterized protein</fullName>
    </submittedName>
</protein>
<name>A0A285AZE0_9ENTR</name>
<gene>
    <name evidence="1" type="ORF">KOSB73_220154</name>
</gene>
<dbReference type="EMBL" id="FZTC01000015">
    <property type="protein sequence ID" value="SNU34035.1"/>
    <property type="molecule type" value="Genomic_DNA"/>
</dbReference>
<evidence type="ECO:0000313" key="2">
    <source>
        <dbReference type="Proteomes" id="UP000220639"/>
    </source>
</evidence>
<accession>A0A285AZE0</accession>
<proteinExistence type="predicted"/>
<organism evidence="1 2">
    <name type="scientific">Klebsiella grimontii</name>
    <dbReference type="NCBI Taxonomy" id="2058152"/>
    <lineage>
        <taxon>Bacteria</taxon>
        <taxon>Pseudomonadati</taxon>
        <taxon>Pseudomonadota</taxon>
        <taxon>Gammaproteobacteria</taxon>
        <taxon>Enterobacterales</taxon>
        <taxon>Enterobacteriaceae</taxon>
        <taxon>Klebsiella/Raoultella group</taxon>
        <taxon>Klebsiella</taxon>
    </lineage>
</organism>
<evidence type="ECO:0000313" key="1">
    <source>
        <dbReference type="EMBL" id="SNU34035.1"/>
    </source>
</evidence>
<sequence>MLNRSAIWKRVRNFPASAFPEAALRACPGYLLPASAVPANPKSSPNCNLSDICAFYCLGRTEEVPLCLVSTMLSMTCGLRQSQPPGRKRC</sequence>
<dbReference type="AlphaFoldDB" id="A0A285AZE0"/>
<dbReference type="Proteomes" id="UP000220639">
    <property type="component" value="Unassembled WGS sequence"/>
</dbReference>
<reference evidence="2" key="1">
    <citation type="submission" date="2017-08" db="EMBL/GenBank/DDBJ databases">
        <authorList>
            <person name="Brisse S."/>
        </authorList>
    </citation>
    <scope>NUCLEOTIDE SEQUENCE [LARGE SCALE GENOMIC DNA]</scope>
    <source>
        <strain evidence="2">06D021</strain>
    </source>
</reference>